<dbReference type="InterPro" id="IPR031303">
    <property type="entry name" value="C5_meth_CS"/>
</dbReference>
<dbReference type="PANTHER" id="PTHR10629:SF52">
    <property type="entry name" value="DNA (CYTOSINE-5)-METHYLTRANSFERASE 1"/>
    <property type="match status" value="1"/>
</dbReference>
<organism evidence="7 8">
    <name type="scientific">Stemphylium lycopersici</name>
    <name type="common">Tomato gray leaf spot disease fungus</name>
    <name type="synonym">Thyrospora lycopersici</name>
    <dbReference type="NCBI Taxonomy" id="183478"/>
    <lineage>
        <taxon>Eukaryota</taxon>
        <taxon>Fungi</taxon>
        <taxon>Dikarya</taxon>
        <taxon>Ascomycota</taxon>
        <taxon>Pezizomycotina</taxon>
        <taxon>Dothideomycetes</taxon>
        <taxon>Pleosporomycetidae</taxon>
        <taxon>Pleosporales</taxon>
        <taxon>Pleosporineae</taxon>
        <taxon>Pleosporaceae</taxon>
        <taxon>Stemphylium</taxon>
    </lineage>
</organism>
<feature type="compositionally biased region" description="Basic and acidic residues" evidence="6">
    <location>
        <begin position="639"/>
        <end position="648"/>
    </location>
</feature>
<dbReference type="PROSITE" id="PS00095">
    <property type="entry name" value="C5_MTASE_2"/>
    <property type="match status" value="1"/>
</dbReference>
<keyword evidence="8" id="KW-1185">Reference proteome</keyword>
<dbReference type="Proteomes" id="UP000249619">
    <property type="component" value="Unassembled WGS sequence"/>
</dbReference>
<gene>
    <name evidence="7" type="ORF">DDE83_000229</name>
</gene>
<dbReference type="InterPro" id="IPR050390">
    <property type="entry name" value="C5-Methyltransferase"/>
</dbReference>
<dbReference type="InterPro" id="IPR029063">
    <property type="entry name" value="SAM-dependent_MTases_sf"/>
</dbReference>
<evidence type="ECO:0000256" key="5">
    <source>
        <dbReference type="PROSITE-ProRule" id="PRU01016"/>
    </source>
</evidence>
<protein>
    <recommendedName>
        <fullName evidence="1">DNA (cytosine-5-)-methyltransferase</fullName>
        <ecNumber evidence="1">2.1.1.37</ecNumber>
    </recommendedName>
</protein>
<feature type="compositionally biased region" description="Polar residues" evidence="6">
    <location>
        <begin position="653"/>
        <end position="677"/>
    </location>
</feature>
<keyword evidence="4 5" id="KW-0949">S-adenosyl-L-methionine</keyword>
<evidence type="ECO:0000313" key="7">
    <source>
        <dbReference type="EMBL" id="RAR16356.1"/>
    </source>
</evidence>
<dbReference type="Pfam" id="PF00145">
    <property type="entry name" value="DNA_methylase"/>
    <property type="match status" value="2"/>
</dbReference>
<dbReference type="InterPro" id="IPR001525">
    <property type="entry name" value="C5_MeTfrase"/>
</dbReference>
<comment type="similarity">
    <text evidence="5">Belongs to the class I-like SAM-binding methyltransferase superfamily. C5-methyltransferase family.</text>
</comment>
<dbReference type="GO" id="GO:0003886">
    <property type="term" value="F:DNA (cytosine-5-)-methyltransferase activity"/>
    <property type="evidence" value="ECO:0007669"/>
    <property type="project" value="UniProtKB-EC"/>
</dbReference>
<dbReference type="SUPFAM" id="SSF53335">
    <property type="entry name" value="S-adenosyl-L-methionine-dependent methyltransferases"/>
    <property type="match status" value="1"/>
</dbReference>
<dbReference type="AlphaFoldDB" id="A0A364NGH1"/>
<dbReference type="PROSITE" id="PS51679">
    <property type="entry name" value="SAM_MT_C5"/>
    <property type="match status" value="1"/>
</dbReference>
<dbReference type="PRINTS" id="PR00105">
    <property type="entry name" value="C5METTRFRASE"/>
</dbReference>
<reference evidence="8" key="1">
    <citation type="submission" date="2018-05" db="EMBL/GenBank/DDBJ databases">
        <title>Draft genome sequence of Stemphylium lycopersici strain CIDEFI 213.</title>
        <authorList>
            <person name="Medina R."/>
            <person name="Franco M.E.E."/>
            <person name="Lucentini C.G."/>
            <person name="Saparrat M.C.N."/>
            <person name="Balatti P.A."/>
        </authorList>
    </citation>
    <scope>NUCLEOTIDE SEQUENCE [LARGE SCALE GENOMIC DNA]</scope>
    <source>
        <strain evidence="8">CIDEFI 213</strain>
    </source>
</reference>
<keyword evidence="3 5" id="KW-0808">Transferase</keyword>
<dbReference type="Gene3D" id="3.90.120.10">
    <property type="entry name" value="DNA Methylase, subunit A, domain 2"/>
    <property type="match status" value="1"/>
</dbReference>
<dbReference type="GO" id="GO:0032259">
    <property type="term" value="P:methylation"/>
    <property type="evidence" value="ECO:0007669"/>
    <property type="project" value="UniProtKB-KW"/>
</dbReference>
<evidence type="ECO:0000256" key="2">
    <source>
        <dbReference type="ARBA" id="ARBA00022603"/>
    </source>
</evidence>
<dbReference type="PANTHER" id="PTHR10629">
    <property type="entry name" value="CYTOSINE-SPECIFIC METHYLTRANSFERASE"/>
    <property type="match status" value="1"/>
</dbReference>
<feature type="region of interest" description="Disordered" evidence="6">
    <location>
        <begin position="1"/>
        <end position="67"/>
    </location>
</feature>
<dbReference type="GO" id="GO:0005634">
    <property type="term" value="C:nucleus"/>
    <property type="evidence" value="ECO:0007669"/>
    <property type="project" value="TreeGrafter"/>
</dbReference>
<dbReference type="Gene3D" id="3.40.50.150">
    <property type="entry name" value="Vaccinia Virus protein VP39"/>
    <property type="match status" value="1"/>
</dbReference>
<evidence type="ECO:0000256" key="1">
    <source>
        <dbReference type="ARBA" id="ARBA00011975"/>
    </source>
</evidence>
<evidence type="ECO:0000256" key="4">
    <source>
        <dbReference type="ARBA" id="ARBA00022691"/>
    </source>
</evidence>
<dbReference type="EMBL" id="QGDH01000003">
    <property type="protein sequence ID" value="RAR16356.1"/>
    <property type="molecule type" value="Genomic_DNA"/>
</dbReference>
<feature type="compositionally biased region" description="Acidic residues" evidence="6">
    <location>
        <begin position="10"/>
        <end position="42"/>
    </location>
</feature>
<proteinExistence type="inferred from homology"/>
<sequence>MSATRPYLILDEDEEKPSADQDSDFDLLNYDSEDSDSEDSEPEVIGVQSHVPPTRKPTDDASTKPPDVILKSYKLGKGVVIKPGITVELEDQSIQEVEAMHSGDFLRVKFIVMNMQTDEVRIRGYRMRRTKYLGQMFDWKTNELAMVLRVDEHDQRPPLVAGIEDVSIDEVIRIRECTLTNKPYPFLSFRAEGRSAYPISMTNEEIKRQIFEGGQLTCRVMNIQYIRKNAKPYSGVVRHLYAREADTAASPPVSHDGLSRETSITLEVDQDEDYVVVNKRSDRKRRTRPASFELEMFDQEPPKQKAPHPTKKGRLIFADVFCGAGGASQGASQAGYFVAWGLDNDEPAIQAYGRNHPSAHTFKMNAHDFPPRNISKYDLRVDVVHLSPPCCYWSPAHTCDGPNDQANYEAIYTVGPILKKVKPRVATIEQTFGLVTHEVHKRNFLMLLYDIGRAGYDVRYKIQDLSEFGLVQRRKRLLIIAARRGTPLPPFPKATHGPFGSGLKPPVYISHALIPVSRLGSRTTADPYHEPRLFPIPKPPYNPDTYLRGCITTGGTTTYHPSGSRNFTARELCLLQSFPYTYKFVGPQGEAKKQIGNAFPPIMAEALYRNIAKTLKAFDDGIIGAEDDLSNLDEVLEQRGKSNREQREPGFSFSKSQLTNLPHRNARSDNQTRSTAASPFARGQEARSLPSRANSQSLFDGVLNGIQDFAHRIRSPPRKEGKRMRRYDVLESNDEIINLLSDDE</sequence>
<feature type="active site" evidence="5">
    <location>
        <position position="390"/>
    </location>
</feature>
<evidence type="ECO:0000313" key="8">
    <source>
        <dbReference type="Proteomes" id="UP000249619"/>
    </source>
</evidence>
<name>A0A364NGH1_STELY</name>
<evidence type="ECO:0000256" key="3">
    <source>
        <dbReference type="ARBA" id="ARBA00022679"/>
    </source>
</evidence>
<keyword evidence="2 5" id="KW-0489">Methyltransferase</keyword>
<comment type="caution">
    <text evidence="7">The sequence shown here is derived from an EMBL/GenBank/DDBJ whole genome shotgun (WGS) entry which is preliminary data.</text>
</comment>
<feature type="region of interest" description="Disordered" evidence="6">
    <location>
        <begin position="639"/>
        <end position="694"/>
    </location>
</feature>
<evidence type="ECO:0000256" key="6">
    <source>
        <dbReference type="SAM" id="MobiDB-lite"/>
    </source>
</evidence>
<dbReference type="STRING" id="183478.A0A364NGH1"/>
<dbReference type="GO" id="GO:0003677">
    <property type="term" value="F:DNA binding"/>
    <property type="evidence" value="ECO:0007669"/>
    <property type="project" value="TreeGrafter"/>
</dbReference>
<accession>A0A364NGH1</accession>
<dbReference type="GO" id="GO:0044027">
    <property type="term" value="P:negative regulation of gene expression via chromosomal CpG island methylation"/>
    <property type="evidence" value="ECO:0007669"/>
    <property type="project" value="TreeGrafter"/>
</dbReference>
<dbReference type="EC" id="2.1.1.37" evidence="1"/>